<evidence type="ECO:0000256" key="11">
    <source>
        <dbReference type="ARBA" id="ARBA00030126"/>
    </source>
</evidence>
<evidence type="ECO:0000259" key="13">
    <source>
        <dbReference type="Pfam" id="PF13359"/>
    </source>
</evidence>
<evidence type="ECO:0000256" key="3">
    <source>
        <dbReference type="ARBA" id="ARBA00004496"/>
    </source>
</evidence>
<dbReference type="InterPro" id="IPR027806">
    <property type="entry name" value="HARBI1_dom"/>
</dbReference>
<evidence type="ECO:0000256" key="7">
    <source>
        <dbReference type="ARBA" id="ARBA00022722"/>
    </source>
</evidence>
<keyword evidence="6" id="KW-0963">Cytoplasm</keyword>
<evidence type="ECO:0000256" key="2">
    <source>
        <dbReference type="ARBA" id="ARBA00004123"/>
    </source>
</evidence>
<dbReference type="PANTHER" id="PTHR22930:SF289">
    <property type="entry name" value="DDE TNP4 DOMAIN-CONTAINING PROTEIN-RELATED"/>
    <property type="match status" value="1"/>
</dbReference>
<organism evidence="14 15">
    <name type="scientific">Steinernema glaseri</name>
    <dbReference type="NCBI Taxonomy" id="37863"/>
    <lineage>
        <taxon>Eukaryota</taxon>
        <taxon>Metazoa</taxon>
        <taxon>Ecdysozoa</taxon>
        <taxon>Nematoda</taxon>
        <taxon>Chromadorea</taxon>
        <taxon>Rhabditida</taxon>
        <taxon>Tylenchina</taxon>
        <taxon>Panagrolaimomorpha</taxon>
        <taxon>Strongyloidoidea</taxon>
        <taxon>Steinernematidae</taxon>
        <taxon>Steinernema</taxon>
    </lineage>
</organism>
<reference evidence="15" key="1">
    <citation type="submission" date="2016-11" db="UniProtKB">
        <authorList>
            <consortium name="WormBaseParasite"/>
        </authorList>
    </citation>
    <scope>IDENTIFICATION</scope>
</reference>
<comment type="function">
    <text evidence="12">Transposase-derived protein that may have nuclease activity. Does not have transposase activity.</text>
</comment>
<evidence type="ECO:0000256" key="9">
    <source>
        <dbReference type="ARBA" id="ARBA00022801"/>
    </source>
</evidence>
<dbReference type="GO" id="GO:0004518">
    <property type="term" value="F:nuclease activity"/>
    <property type="evidence" value="ECO:0007669"/>
    <property type="project" value="UniProtKB-KW"/>
</dbReference>
<dbReference type="GO" id="GO:0046872">
    <property type="term" value="F:metal ion binding"/>
    <property type="evidence" value="ECO:0007669"/>
    <property type="project" value="UniProtKB-KW"/>
</dbReference>
<keyword evidence="7" id="KW-0540">Nuclease</keyword>
<protein>
    <recommendedName>
        <fullName evidence="5">Putative nuclease HARBI1</fullName>
    </recommendedName>
    <alternativeName>
        <fullName evidence="11">Harbinger transposase-derived nuclease</fullName>
    </alternativeName>
</protein>
<evidence type="ECO:0000313" key="15">
    <source>
        <dbReference type="WBParaSite" id="L893_g30059.t1"/>
    </source>
</evidence>
<evidence type="ECO:0000256" key="10">
    <source>
        <dbReference type="ARBA" id="ARBA00023242"/>
    </source>
</evidence>
<dbReference type="InterPro" id="IPR026103">
    <property type="entry name" value="HARBI1_animal"/>
</dbReference>
<sequence>MEDLDRELVDDVLILHVDRRIFRDHMNPLEEPNDFTFRRIYRFTRPTFIRLLALLERDLAAETLRSRSLLPAQQLGVTLAVMGGNTFQSYAGMALHVSQATVSRALSHVVDVVTKREREFITWPTGAEAAEIKRWFFEKTRIPGILGAIDGSHCRIQAPREREPDYINRRRYHSINIMVVSTHRRIAIAASARFPGSSHDSRVFKQSRLYRELQAGLKEGTLLGDSAYAAERFLLKPILRPSTVPERRYTEAICKGRAVVENYFATIKRQFHMLHGEIRYAPAKAAKLIGTAICFRNFAARANDPEFDDAIDEEPVQPVSSPSDECSAAGISTQLRIINEFFT</sequence>
<comment type="cofactor">
    <cofactor evidence="1">
        <name>a divalent metal cation</name>
        <dbReference type="ChEBI" id="CHEBI:60240"/>
    </cofactor>
</comment>
<evidence type="ECO:0000256" key="8">
    <source>
        <dbReference type="ARBA" id="ARBA00022723"/>
    </source>
</evidence>
<name>A0A1I7ZVP9_9BILA</name>
<evidence type="ECO:0000256" key="4">
    <source>
        <dbReference type="ARBA" id="ARBA00006958"/>
    </source>
</evidence>
<dbReference type="PRINTS" id="PR02086">
    <property type="entry name" value="PUTNUCHARBI1"/>
</dbReference>
<evidence type="ECO:0000256" key="6">
    <source>
        <dbReference type="ARBA" id="ARBA00022490"/>
    </source>
</evidence>
<accession>A0A1I7ZVP9</accession>
<dbReference type="GO" id="GO:0016787">
    <property type="term" value="F:hydrolase activity"/>
    <property type="evidence" value="ECO:0007669"/>
    <property type="project" value="UniProtKB-KW"/>
</dbReference>
<evidence type="ECO:0000256" key="5">
    <source>
        <dbReference type="ARBA" id="ARBA00015519"/>
    </source>
</evidence>
<dbReference type="PANTHER" id="PTHR22930">
    <property type="match status" value="1"/>
</dbReference>
<dbReference type="WBParaSite" id="L893_g30059.t1">
    <property type="protein sequence ID" value="L893_g30059.t1"/>
    <property type="gene ID" value="L893_g30059"/>
</dbReference>
<evidence type="ECO:0000256" key="12">
    <source>
        <dbReference type="ARBA" id="ARBA00045850"/>
    </source>
</evidence>
<dbReference type="Pfam" id="PF13359">
    <property type="entry name" value="DDE_Tnp_4"/>
    <property type="match status" value="1"/>
</dbReference>
<keyword evidence="10" id="KW-0539">Nucleus</keyword>
<dbReference type="Proteomes" id="UP000095287">
    <property type="component" value="Unplaced"/>
</dbReference>
<keyword evidence="8" id="KW-0479">Metal-binding</keyword>
<evidence type="ECO:0000313" key="14">
    <source>
        <dbReference type="Proteomes" id="UP000095287"/>
    </source>
</evidence>
<keyword evidence="14" id="KW-1185">Reference proteome</keyword>
<dbReference type="AlphaFoldDB" id="A0A1I7ZVP9"/>
<comment type="subcellular location">
    <subcellularLocation>
        <location evidence="3">Cytoplasm</location>
    </subcellularLocation>
    <subcellularLocation>
        <location evidence="2">Nucleus</location>
    </subcellularLocation>
</comment>
<feature type="domain" description="DDE Tnp4" evidence="13">
    <location>
        <begin position="149"/>
        <end position="295"/>
    </location>
</feature>
<comment type="similarity">
    <text evidence="4">Belongs to the HARBI1 family.</text>
</comment>
<evidence type="ECO:0000256" key="1">
    <source>
        <dbReference type="ARBA" id="ARBA00001968"/>
    </source>
</evidence>
<dbReference type="InterPro" id="IPR045249">
    <property type="entry name" value="HARBI1-like"/>
</dbReference>
<proteinExistence type="inferred from homology"/>
<dbReference type="GO" id="GO:0005737">
    <property type="term" value="C:cytoplasm"/>
    <property type="evidence" value="ECO:0007669"/>
    <property type="project" value="UniProtKB-SubCell"/>
</dbReference>
<dbReference type="GO" id="GO:0005634">
    <property type="term" value="C:nucleus"/>
    <property type="evidence" value="ECO:0007669"/>
    <property type="project" value="UniProtKB-SubCell"/>
</dbReference>
<keyword evidence="9" id="KW-0378">Hydrolase</keyword>